<accession>A6DIB7</accession>
<keyword evidence="4" id="KW-1185">Reference proteome</keyword>
<name>A6DIB7_9BACT</name>
<comment type="caution">
    <text evidence="3">The sequence shown here is derived from an EMBL/GenBank/DDBJ whole genome shotgun (WGS) entry which is preliminary data.</text>
</comment>
<dbReference type="PANTHER" id="PTHR42928:SF5">
    <property type="entry name" value="BLR1237 PROTEIN"/>
    <property type="match status" value="1"/>
</dbReference>
<feature type="transmembrane region" description="Helical" evidence="2">
    <location>
        <begin position="292"/>
        <end position="309"/>
    </location>
</feature>
<protein>
    <recommendedName>
        <fullName evidence="5">Tripartite tricarboxylate transporter substrate binding protein</fullName>
    </recommendedName>
</protein>
<dbReference type="PANTHER" id="PTHR42928">
    <property type="entry name" value="TRICARBOXYLATE-BINDING PROTEIN"/>
    <property type="match status" value="1"/>
</dbReference>
<comment type="similarity">
    <text evidence="1">Belongs to the UPF0065 (bug) family.</text>
</comment>
<evidence type="ECO:0008006" key="5">
    <source>
        <dbReference type="Google" id="ProtNLM"/>
    </source>
</evidence>
<keyword evidence="2" id="KW-0812">Transmembrane</keyword>
<dbReference type="InterPro" id="IPR005064">
    <property type="entry name" value="BUG"/>
</dbReference>
<proteinExistence type="inferred from homology"/>
<dbReference type="EMBL" id="ABCK01000004">
    <property type="protein sequence ID" value="EDM28771.1"/>
    <property type="molecule type" value="Genomic_DNA"/>
</dbReference>
<reference evidence="3 4" key="1">
    <citation type="journal article" date="2010" name="J. Bacteriol.">
        <title>Genome sequence of Lentisphaera araneosa HTCC2155T, the type species of the order Lentisphaerales in the phylum Lentisphaerae.</title>
        <authorList>
            <person name="Thrash J.C."/>
            <person name="Cho J.C."/>
            <person name="Vergin K.L."/>
            <person name="Morris R.M."/>
            <person name="Giovannoni S.J."/>
        </authorList>
    </citation>
    <scope>NUCLEOTIDE SEQUENCE [LARGE SCALE GENOMIC DNA]</scope>
    <source>
        <strain evidence="3 4">HTCC2155</strain>
    </source>
</reference>
<dbReference type="AlphaFoldDB" id="A6DIB7"/>
<evidence type="ECO:0000313" key="4">
    <source>
        <dbReference type="Proteomes" id="UP000004947"/>
    </source>
</evidence>
<dbReference type="RefSeq" id="WP_007277648.1">
    <property type="nucleotide sequence ID" value="NZ_ABCK01000004.1"/>
</dbReference>
<evidence type="ECO:0000256" key="1">
    <source>
        <dbReference type="ARBA" id="ARBA00006987"/>
    </source>
</evidence>
<dbReference type="Gene3D" id="3.40.190.10">
    <property type="entry name" value="Periplasmic binding protein-like II"/>
    <property type="match status" value="1"/>
</dbReference>
<dbReference type="STRING" id="313628.LNTAR_09379"/>
<dbReference type="SUPFAM" id="SSF53850">
    <property type="entry name" value="Periplasmic binding protein-like II"/>
    <property type="match status" value="1"/>
</dbReference>
<dbReference type="CDD" id="cd07012">
    <property type="entry name" value="PBP2_Bug_TTT"/>
    <property type="match status" value="1"/>
</dbReference>
<dbReference type="Pfam" id="PF03401">
    <property type="entry name" value="TctC"/>
    <property type="match status" value="1"/>
</dbReference>
<feature type="transmembrane region" description="Helical" evidence="2">
    <location>
        <begin position="329"/>
        <end position="362"/>
    </location>
</feature>
<dbReference type="eggNOG" id="COG3181">
    <property type="taxonomic scope" value="Bacteria"/>
</dbReference>
<gene>
    <name evidence="3" type="ORF">LNTAR_09379</name>
</gene>
<organism evidence="3 4">
    <name type="scientific">Lentisphaera araneosa HTCC2155</name>
    <dbReference type="NCBI Taxonomy" id="313628"/>
    <lineage>
        <taxon>Bacteria</taxon>
        <taxon>Pseudomonadati</taxon>
        <taxon>Lentisphaerota</taxon>
        <taxon>Lentisphaeria</taxon>
        <taxon>Lentisphaerales</taxon>
        <taxon>Lentisphaeraceae</taxon>
        <taxon>Lentisphaera</taxon>
    </lineage>
</organism>
<dbReference type="Gene3D" id="3.40.190.150">
    <property type="entry name" value="Bordetella uptake gene, domain 1"/>
    <property type="match status" value="1"/>
</dbReference>
<evidence type="ECO:0000256" key="2">
    <source>
        <dbReference type="SAM" id="Phobius"/>
    </source>
</evidence>
<dbReference type="InterPro" id="IPR042100">
    <property type="entry name" value="Bug_dom1"/>
</dbReference>
<evidence type="ECO:0000313" key="3">
    <source>
        <dbReference type="EMBL" id="EDM28771.1"/>
    </source>
</evidence>
<keyword evidence="2" id="KW-0472">Membrane</keyword>
<keyword evidence="2" id="KW-1133">Transmembrane helix</keyword>
<sequence length="372" mass="40268">MKVIVPFGAGGSSDTFARQLIRVIKKENLFPQPLVVINVGGAGGTIGSRRVRHARPDGYTMLMLHEGILTAKHAGKAVYGAEAFEAVAGTGKSPNVVAVKSESAFDSLNDLMAEAKQSPNSLNFAANIGAPSHFVGLILEKADAGTLFNFVQYGGGAERYGAIMGGHVDMSVFSIDEYLRYKDGGLRALAIFSDQRQAAVPDLPTALEQGFDIKSSNMNFWWMPKGTPEGIQNKMAEVIAKAMASKDMQEFMKTSWIEPVTLEGTQLSAEIAAREQTISKVSMRKVDVLPHFERWIFGFVVVLSILAFLQKTDSQSEEPLWNKTSLKVFALSAIYVSILSLTSLSYPLISSAFVFALGLIIADEKKSCATLA</sequence>
<dbReference type="Proteomes" id="UP000004947">
    <property type="component" value="Unassembled WGS sequence"/>
</dbReference>